<accession>A0ABY2SKG4</accession>
<protein>
    <submittedName>
        <fullName evidence="1">Uncharacterized protein</fullName>
    </submittedName>
</protein>
<gene>
    <name evidence="1" type="ORF">FCN80_12675</name>
</gene>
<proteinExistence type="predicted"/>
<dbReference type="RefSeq" id="WP_136990524.1">
    <property type="nucleotide sequence ID" value="NZ_SZPQ01000017.1"/>
</dbReference>
<evidence type="ECO:0000313" key="2">
    <source>
        <dbReference type="Proteomes" id="UP000305202"/>
    </source>
</evidence>
<reference evidence="1 2" key="1">
    <citation type="submission" date="2019-04" db="EMBL/GenBank/DDBJ databases">
        <authorList>
            <person name="Li M."/>
            <person name="Gao C."/>
        </authorList>
    </citation>
    <scope>NUCLEOTIDE SEQUENCE [LARGE SCALE GENOMIC DNA]</scope>
    <source>
        <strain evidence="1 2">BGMRC 2031</strain>
    </source>
</reference>
<name>A0ABY2SKG4_9HYPH</name>
<evidence type="ECO:0000313" key="1">
    <source>
        <dbReference type="EMBL" id="TKI05787.1"/>
    </source>
</evidence>
<comment type="caution">
    <text evidence="1">The sequence shown here is derived from an EMBL/GenBank/DDBJ whole genome shotgun (WGS) entry which is preliminary data.</text>
</comment>
<keyword evidence="2" id="KW-1185">Reference proteome</keyword>
<organism evidence="1 2">
    <name type="scientific">Martelella alba</name>
    <dbReference type="NCBI Taxonomy" id="2590451"/>
    <lineage>
        <taxon>Bacteria</taxon>
        <taxon>Pseudomonadati</taxon>
        <taxon>Pseudomonadota</taxon>
        <taxon>Alphaproteobacteria</taxon>
        <taxon>Hyphomicrobiales</taxon>
        <taxon>Aurantimonadaceae</taxon>
        <taxon>Martelella</taxon>
    </lineage>
</organism>
<sequence>MATTPTSVHALLSHAIRSTTDFITLAEHCDRLSEALLECHDDALCQALLTRLSQGLALLRPALDAPLPPNLIESLTVDELPTTAPCFEPDSDLLCEYCQILAQLLEEKDYRPEREPLFKGLLFELMNYLSGELRAPRWIRTADGVKILEEVLSAEEDRMP</sequence>
<dbReference type="Proteomes" id="UP000305202">
    <property type="component" value="Unassembled WGS sequence"/>
</dbReference>
<dbReference type="EMBL" id="SZPQ01000017">
    <property type="protein sequence ID" value="TKI05787.1"/>
    <property type="molecule type" value="Genomic_DNA"/>
</dbReference>